<name>A0A1H6STX0_9DEIO</name>
<evidence type="ECO:0000313" key="2">
    <source>
        <dbReference type="Proteomes" id="UP000199223"/>
    </source>
</evidence>
<dbReference type="Proteomes" id="UP000199223">
    <property type="component" value="Unassembled WGS sequence"/>
</dbReference>
<dbReference type="EMBL" id="FNZA01000001">
    <property type="protein sequence ID" value="SEI67032.1"/>
    <property type="molecule type" value="Genomic_DNA"/>
</dbReference>
<evidence type="ECO:0000313" key="1">
    <source>
        <dbReference type="EMBL" id="SEI67032.1"/>
    </source>
</evidence>
<gene>
    <name evidence="1" type="ORF">SAMN04488058_101297</name>
</gene>
<dbReference type="RefSeq" id="WP_092262737.1">
    <property type="nucleotide sequence ID" value="NZ_FNZA01000001.1"/>
</dbReference>
<accession>A0A1H6STX0</accession>
<sequence>MSRLERYQSRAQAALNRNADLLYRHTLTFRLGPHEWPLRCSVRDPQRLRPDTLGQLQALAGSRGLVYTDLRVISHHPADTVPIPGATCAWDDGTLEVLEWSQASDFTGTRVGIAVLRRP</sequence>
<dbReference type="AlphaFoldDB" id="A0A1H6STX0"/>
<reference evidence="2" key="1">
    <citation type="submission" date="2016-10" db="EMBL/GenBank/DDBJ databases">
        <authorList>
            <person name="Varghese N."/>
            <person name="Submissions S."/>
        </authorList>
    </citation>
    <scope>NUCLEOTIDE SEQUENCE [LARGE SCALE GENOMIC DNA]</scope>
    <source>
        <strain evidence="2">CGMCC 1.10218</strain>
    </source>
</reference>
<protein>
    <submittedName>
        <fullName evidence="1">Uncharacterized protein</fullName>
    </submittedName>
</protein>
<organism evidence="1 2">
    <name type="scientific">Deinococcus reticulitermitis</name>
    <dbReference type="NCBI Taxonomy" id="856736"/>
    <lineage>
        <taxon>Bacteria</taxon>
        <taxon>Thermotogati</taxon>
        <taxon>Deinococcota</taxon>
        <taxon>Deinococci</taxon>
        <taxon>Deinococcales</taxon>
        <taxon>Deinococcaceae</taxon>
        <taxon>Deinococcus</taxon>
    </lineage>
</organism>
<dbReference type="OrthoDB" id="73491at2"/>
<proteinExistence type="predicted"/>
<keyword evidence="2" id="KW-1185">Reference proteome</keyword>
<dbReference type="STRING" id="856736.SAMN04488058_101297"/>